<protein>
    <submittedName>
        <fullName evidence="1">Uncharacterized protein</fullName>
    </submittedName>
</protein>
<sequence>AEEKPPIAMNLVHPRPVACRTVMQAIADALLVERKVTSYPLPLVPFSKWLEKLESNAKDLSKERIPAIKLLNFMRAIARSDIATRASGEMDIEVAGMASCIRVTAVTERVSPTMKELKSLSSADAGQWVDYWVAAGMFQ</sequence>
<dbReference type="Proteomes" id="UP000823399">
    <property type="component" value="Unassembled WGS sequence"/>
</dbReference>
<evidence type="ECO:0000313" key="1">
    <source>
        <dbReference type="EMBL" id="KAG2107182.1"/>
    </source>
</evidence>
<dbReference type="OrthoDB" id="429813at2759"/>
<reference evidence="1" key="1">
    <citation type="journal article" date="2020" name="New Phytol.">
        <title>Comparative genomics reveals dynamic genome evolution in host specialist ectomycorrhizal fungi.</title>
        <authorList>
            <person name="Lofgren L.A."/>
            <person name="Nguyen N.H."/>
            <person name="Vilgalys R."/>
            <person name="Ruytinx J."/>
            <person name="Liao H.L."/>
            <person name="Branco S."/>
            <person name="Kuo A."/>
            <person name="LaButti K."/>
            <person name="Lipzen A."/>
            <person name="Andreopoulos W."/>
            <person name="Pangilinan J."/>
            <person name="Riley R."/>
            <person name="Hundley H."/>
            <person name="Na H."/>
            <person name="Barry K."/>
            <person name="Grigoriev I.V."/>
            <person name="Stajich J.E."/>
            <person name="Kennedy P.G."/>
        </authorList>
    </citation>
    <scope>NUCLEOTIDE SEQUENCE</scope>
    <source>
        <strain evidence="1">FC423</strain>
    </source>
</reference>
<dbReference type="RefSeq" id="XP_041292060.1">
    <property type="nucleotide sequence ID" value="XM_041431426.1"/>
</dbReference>
<keyword evidence="2" id="KW-1185">Reference proteome</keyword>
<evidence type="ECO:0000313" key="2">
    <source>
        <dbReference type="Proteomes" id="UP000823399"/>
    </source>
</evidence>
<organism evidence="1 2">
    <name type="scientific">Suillus discolor</name>
    <dbReference type="NCBI Taxonomy" id="1912936"/>
    <lineage>
        <taxon>Eukaryota</taxon>
        <taxon>Fungi</taxon>
        <taxon>Dikarya</taxon>
        <taxon>Basidiomycota</taxon>
        <taxon>Agaricomycotina</taxon>
        <taxon>Agaricomycetes</taxon>
        <taxon>Agaricomycetidae</taxon>
        <taxon>Boletales</taxon>
        <taxon>Suillineae</taxon>
        <taxon>Suillaceae</taxon>
        <taxon>Suillus</taxon>
    </lineage>
</organism>
<dbReference type="AlphaFoldDB" id="A0A9P7JTC4"/>
<accession>A0A9P7JTC4</accession>
<proteinExistence type="predicted"/>
<feature type="non-terminal residue" evidence="1">
    <location>
        <position position="1"/>
    </location>
</feature>
<name>A0A9P7JTC4_9AGAM</name>
<dbReference type="GeneID" id="64693685"/>
<comment type="caution">
    <text evidence="1">The sequence shown here is derived from an EMBL/GenBank/DDBJ whole genome shotgun (WGS) entry which is preliminary data.</text>
</comment>
<dbReference type="Gene3D" id="3.40.50.720">
    <property type="entry name" value="NAD(P)-binding Rossmann-like Domain"/>
    <property type="match status" value="1"/>
</dbReference>
<gene>
    <name evidence="1" type="ORF">F5147DRAFT_578075</name>
</gene>
<dbReference type="EMBL" id="JABBWM010000032">
    <property type="protein sequence ID" value="KAG2107182.1"/>
    <property type="molecule type" value="Genomic_DNA"/>
</dbReference>